<reference evidence="1" key="1">
    <citation type="submission" date="2018-05" db="EMBL/GenBank/DDBJ databases">
        <authorList>
            <person name="Lanie J.A."/>
            <person name="Ng W.-L."/>
            <person name="Kazmierczak K.M."/>
            <person name="Andrzejewski T.M."/>
            <person name="Davidsen T.M."/>
            <person name="Wayne K.J."/>
            <person name="Tettelin H."/>
            <person name="Glass J.I."/>
            <person name="Rusch D."/>
            <person name="Podicherti R."/>
            <person name="Tsui H.-C.T."/>
            <person name="Winkler M.E."/>
        </authorList>
    </citation>
    <scope>NUCLEOTIDE SEQUENCE</scope>
</reference>
<gene>
    <name evidence="1" type="ORF">METZ01_LOCUS229779</name>
</gene>
<proteinExistence type="predicted"/>
<name>A0A382GQ38_9ZZZZ</name>
<sequence length="26" mass="2947">VESGTHGQMINAKAEYAQLFRSQMHL</sequence>
<dbReference type="AlphaFoldDB" id="A0A382GQ38"/>
<evidence type="ECO:0000313" key="1">
    <source>
        <dbReference type="EMBL" id="SVB76925.1"/>
    </source>
</evidence>
<dbReference type="EMBL" id="UINC01056649">
    <property type="protein sequence ID" value="SVB76925.1"/>
    <property type="molecule type" value="Genomic_DNA"/>
</dbReference>
<feature type="non-terminal residue" evidence="1">
    <location>
        <position position="1"/>
    </location>
</feature>
<accession>A0A382GQ38</accession>
<protein>
    <submittedName>
        <fullName evidence="1">Uncharacterized protein</fullName>
    </submittedName>
</protein>
<organism evidence="1">
    <name type="scientific">marine metagenome</name>
    <dbReference type="NCBI Taxonomy" id="408172"/>
    <lineage>
        <taxon>unclassified sequences</taxon>
        <taxon>metagenomes</taxon>
        <taxon>ecological metagenomes</taxon>
    </lineage>
</organism>